<evidence type="ECO:0000256" key="1">
    <source>
        <dbReference type="ARBA" id="ARBA00004651"/>
    </source>
</evidence>
<dbReference type="InterPro" id="IPR002293">
    <property type="entry name" value="AA/rel_permease1"/>
</dbReference>
<comment type="caution">
    <text evidence="8">The sequence shown here is derived from an EMBL/GenBank/DDBJ whole genome shotgun (WGS) entry which is preliminary data.</text>
</comment>
<dbReference type="KEGG" id="cmiu:B1H56_06215"/>
<gene>
    <name evidence="8" type="ORF">HMPREF3293_01196</name>
</gene>
<evidence type="ECO:0000313" key="9">
    <source>
        <dbReference type="Proteomes" id="UP000070366"/>
    </source>
</evidence>
<feature type="transmembrane region" description="Helical" evidence="7">
    <location>
        <begin position="352"/>
        <end position="378"/>
    </location>
</feature>
<dbReference type="GO" id="GO:0022857">
    <property type="term" value="F:transmembrane transporter activity"/>
    <property type="evidence" value="ECO:0007669"/>
    <property type="project" value="InterPro"/>
</dbReference>
<dbReference type="RefSeq" id="WP_066517743.1">
    <property type="nucleotide sequence ID" value="NZ_CABMOF010000001.1"/>
</dbReference>
<feature type="transmembrane region" description="Helical" evidence="7">
    <location>
        <begin position="77"/>
        <end position="98"/>
    </location>
</feature>
<feature type="transmembrane region" description="Helical" evidence="7">
    <location>
        <begin position="326"/>
        <end position="346"/>
    </location>
</feature>
<accession>A0A136Q5N6</accession>
<dbReference type="STRING" id="626937.HMPREF3293_01196"/>
<reference evidence="8 9" key="1">
    <citation type="submission" date="2016-02" db="EMBL/GenBank/DDBJ databases">
        <authorList>
            <person name="Wen L."/>
            <person name="He K."/>
            <person name="Yang H."/>
        </authorList>
    </citation>
    <scope>NUCLEOTIDE SEQUENCE [LARGE SCALE GENOMIC DNA]</scope>
    <source>
        <strain evidence="8 9">DSM 22607</strain>
    </source>
</reference>
<dbReference type="GO" id="GO:0005886">
    <property type="term" value="C:plasma membrane"/>
    <property type="evidence" value="ECO:0007669"/>
    <property type="project" value="UniProtKB-SubCell"/>
</dbReference>
<feature type="transmembrane region" description="Helical" evidence="7">
    <location>
        <begin position="271"/>
        <end position="295"/>
    </location>
</feature>
<sequence>MKKISFMQLIFLTMAYFASVRRIPNIAYAGWESVSFMIFAVLMFVIPISFVSAELATAMPEDGGLSVWIGRALSPRFGFLAAWLVWIQMCFGMVTVGAAFADMIATITGTKSLLSNDFFIGIIVISIFWLITFLIIKGVPITAISTYGTIIGLFVPLAVLLVFGTVFAFTHNPGVFTPPTEDKIFPDLSDLGTLSKLSGIIFLFAGMEQASSSANRIDNPRKNYPRAIILATCLTAGLFTYAGLVTDALVAEGSIALADPAQVFSVMFSGWNIPWVTAVIAGMIALSCITEISAWTVGPSRSMLRCAREGSLPPVFQKTNRHDIPVPLMLLQAVIVTGIALIFVFIPGTNGVFNTILTMAVALYCIVYIFIILSGIIYRKRHPNEKRAFQIPGGKFGMWLTSIVGLVGICFVIFTSFIPPASLSASEYPAYVLFMLLGIIVLVAIPLVIYRLRRPAWKQADVSAPKQAAASVRQQ</sequence>
<dbReference type="PANTHER" id="PTHR42770">
    <property type="entry name" value="AMINO ACID TRANSPORTER-RELATED"/>
    <property type="match status" value="1"/>
</dbReference>
<keyword evidence="9" id="KW-1185">Reference proteome</keyword>
<keyword evidence="4 7" id="KW-0812">Transmembrane</keyword>
<dbReference type="AlphaFoldDB" id="A0A136Q5N6"/>
<feature type="transmembrane region" description="Helical" evidence="7">
    <location>
        <begin position="33"/>
        <end position="56"/>
    </location>
</feature>
<keyword evidence="2" id="KW-0813">Transport</keyword>
<feature type="transmembrane region" description="Helical" evidence="7">
    <location>
        <begin position="430"/>
        <end position="450"/>
    </location>
</feature>
<dbReference type="PANTHER" id="PTHR42770:SF15">
    <property type="entry name" value="GLUTAMATE_GAMMA-AMINOBUTYRATE ANTIPORTER-RELATED"/>
    <property type="match status" value="1"/>
</dbReference>
<evidence type="ECO:0000256" key="5">
    <source>
        <dbReference type="ARBA" id="ARBA00022989"/>
    </source>
</evidence>
<comment type="subcellular location">
    <subcellularLocation>
        <location evidence="1">Cell membrane</location>
        <topology evidence="1">Multi-pass membrane protein</topology>
    </subcellularLocation>
</comment>
<keyword evidence="3" id="KW-1003">Cell membrane</keyword>
<evidence type="ECO:0000256" key="2">
    <source>
        <dbReference type="ARBA" id="ARBA00022448"/>
    </source>
</evidence>
<dbReference type="InterPro" id="IPR050367">
    <property type="entry name" value="APC_superfamily"/>
</dbReference>
<evidence type="ECO:0000313" key="8">
    <source>
        <dbReference type="EMBL" id="KXK65904.1"/>
    </source>
</evidence>
<feature type="transmembrane region" description="Helical" evidence="7">
    <location>
        <begin position="148"/>
        <end position="171"/>
    </location>
</feature>
<evidence type="ECO:0000256" key="3">
    <source>
        <dbReference type="ARBA" id="ARBA00022475"/>
    </source>
</evidence>
<evidence type="ECO:0000256" key="7">
    <source>
        <dbReference type="SAM" id="Phobius"/>
    </source>
</evidence>
<dbReference type="EMBL" id="LSZW01000054">
    <property type="protein sequence ID" value="KXK65904.1"/>
    <property type="molecule type" value="Genomic_DNA"/>
</dbReference>
<dbReference type="Gene3D" id="1.20.1740.10">
    <property type="entry name" value="Amino acid/polyamine transporter I"/>
    <property type="match status" value="1"/>
</dbReference>
<dbReference type="PIRSF" id="PIRSF006060">
    <property type="entry name" value="AA_transporter"/>
    <property type="match status" value="1"/>
</dbReference>
<organism evidence="8 9">
    <name type="scientific">Christensenella minuta</name>
    <dbReference type="NCBI Taxonomy" id="626937"/>
    <lineage>
        <taxon>Bacteria</taxon>
        <taxon>Bacillati</taxon>
        <taxon>Bacillota</taxon>
        <taxon>Clostridia</taxon>
        <taxon>Christensenellales</taxon>
        <taxon>Christensenellaceae</taxon>
        <taxon>Christensenella</taxon>
    </lineage>
</organism>
<feature type="transmembrane region" description="Helical" evidence="7">
    <location>
        <begin position="118"/>
        <end position="136"/>
    </location>
</feature>
<keyword evidence="5 7" id="KW-1133">Transmembrane helix</keyword>
<protein>
    <submittedName>
        <fullName evidence="8">Amino acid permease</fullName>
    </submittedName>
</protein>
<keyword evidence="6 7" id="KW-0472">Membrane</keyword>
<feature type="transmembrane region" description="Helical" evidence="7">
    <location>
        <begin position="228"/>
        <end position="251"/>
    </location>
</feature>
<dbReference type="Pfam" id="PF13520">
    <property type="entry name" value="AA_permease_2"/>
    <property type="match status" value="1"/>
</dbReference>
<proteinExistence type="predicted"/>
<evidence type="ECO:0000256" key="4">
    <source>
        <dbReference type="ARBA" id="ARBA00022692"/>
    </source>
</evidence>
<feature type="transmembrane region" description="Helical" evidence="7">
    <location>
        <begin position="399"/>
        <end position="418"/>
    </location>
</feature>
<name>A0A136Q5N6_9FIRM</name>
<dbReference type="Proteomes" id="UP000070366">
    <property type="component" value="Unassembled WGS sequence"/>
</dbReference>
<dbReference type="OrthoDB" id="92719at2"/>
<evidence type="ECO:0000256" key="6">
    <source>
        <dbReference type="ARBA" id="ARBA00023136"/>
    </source>
</evidence>